<name>A0AAW2DXA9_9ROSI</name>
<feature type="region of interest" description="Disordered" evidence="1">
    <location>
        <begin position="1"/>
        <end position="21"/>
    </location>
</feature>
<accession>A0AAW2DXA9</accession>
<dbReference type="AlphaFoldDB" id="A0AAW2DXA9"/>
<proteinExistence type="predicted"/>
<organism evidence="3 4">
    <name type="scientific">Lithocarpus litseifolius</name>
    <dbReference type="NCBI Taxonomy" id="425828"/>
    <lineage>
        <taxon>Eukaryota</taxon>
        <taxon>Viridiplantae</taxon>
        <taxon>Streptophyta</taxon>
        <taxon>Embryophyta</taxon>
        <taxon>Tracheophyta</taxon>
        <taxon>Spermatophyta</taxon>
        <taxon>Magnoliopsida</taxon>
        <taxon>eudicotyledons</taxon>
        <taxon>Gunneridae</taxon>
        <taxon>Pentapetalae</taxon>
        <taxon>rosids</taxon>
        <taxon>fabids</taxon>
        <taxon>Fagales</taxon>
        <taxon>Fagaceae</taxon>
        <taxon>Lithocarpus</taxon>
    </lineage>
</organism>
<gene>
    <name evidence="3" type="ORF">SO802_002276</name>
</gene>
<evidence type="ECO:0000256" key="1">
    <source>
        <dbReference type="SAM" id="MobiDB-lite"/>
    </source>
</evidence>
<dbReference type="Proteomes" id="UP001459277">
    <property type="component" value="Unassembled WGS sequence"/>
</dbReference>
<evidence type="ECO:0000313" key="3">
    <source>
        <dbReference type="EMBL" id="KAL0015207.1"/>
    </source>
</evidence>
<reference evidence="3 4" key="1">
    <citation type="submission" date="2024-01" db="EMBL/GenBank/DDBJ databases">
        <title>A telomere-to-telomere, gap-free genome of sweet tea (Lithocarpus litseifolius).</title>
        <authorList>
            <person name="Zhou J."/>
        </authorList>
    </citation>
    <scope>NUCLEOTIDE SEQUENCE [LARGE SCALE GENOMIC DNA]</scope>
    <source>
        <strain evidence="3">Zhou-2022a</strain>
        <tissue evidence="3">Leaf</tissue>
    </source>
</reference>
<evidence type="ECO:0000256" key="2">
    <source>
        <dbReference type="SAM" id="Phobius"/>
    </source>
</evidence>
<feature type="transmembrane region" description="Helical" evidence="2">
    <location>
        <begin position="30"/>
        <end position="56"/>
    </location>
</feature>
<sequence length="79" mass="8823">MPPSLLPMPDQRLTHATKPSPMPPSLLPHLGFQFVVDAGFVIWFWVGMVCGGPLVVDGRWDNSLEFMLQEQDPPPPPMK</sequence>
<evidence type="ECO:0008006" key="5">
    <source>
        <dbReference type="Google" id="ProtNLM"/>
    </source>
</evidence>
<keyword evidence="4" id="KW-1185">Reference proteome</keyword>
<dbReference type="EMBL" id="JAZDWU010000001">
    <property type="protein sequence ID" value="KAL0015207.1"/>
    <property type="molecule type" value="Genomic_DNA"/>
</dbReference>
<evidence type="ECO:0000313" key="4">
    <source>
        <dbReference type="Proteomes" id="UP001459277"/>
    </source>
</evidence>
<comment type="caution">
    <text evidence="3">The sequence shown here is derived from an EMBL/GenBank/DDBJ whole genome shotgun (WGS) entry which is preliminary data.</text>
</comment>
<keyword evidence="2" id="KW-0472">Membrane</keyword>
<keyword evidence="2" id="KW-0812">Transmembrane</keyword>
<protein>
    <recommendedName>
        <fullName evidence="5">Transmembrane protein</fullName>
    </recommendedName>
</protein>
<keyword evidence="2" id="KW-1133">Transmembrane helix</keyword>